<evidence type="ECO:0000256" key="4">
    <source>
        <dbReference type="ARBA" id="ARBA00022722"/>
    </source>
</evidence>
<evidence type="ECO:0000313" key="10">
    <source>
        <dbReference type="EMBL" id="TFK97542.1"/>
    </source>
</evidence>
<sequence>MPSLPWSKPTEPPSFPLSSSTTQLSDYVHDFSSQTGLPTFVLAFTLGGTSVLGSVVVYRRLFKRFRSSEWITPNHLAKRRWIKGRVVSVGDADNFRLYHTPGFGWSWPLKFRRVPSTPAAQKNETIHIRIAGADAPEAAHFGRPAQPYAREALDFLKSKVEGKKVYCQLIRRDQYGRVVAHVHLDPLLLPGSLFTGKPLALDMVRSGWATTYTQAGAEYGTWGKGHFLQLEEEAKSAKRGIWAKGTSGETPAEYKRRHAALAAGGKIPSVEKDVSPKAEEKGWLRRLFSRS</sequence>
<dbReference type="GO" id="GO:0016020">
    <property type="term" value="C:membrane"/>
    <property type="evidence" value="ECO:0007669"/>
    <property type="project" value="UniProtKB-SubCell"/>
</dbReference>
<dbReference type="SUPFAM" id="SSF50199">
    <property type="entry name" value="Staphylococcal nuclease"/>
    <property type="match status" value="1"/>
</dbReference>
<dbReference type="STRING" id="1884261.A0A5C3Q6D1"/>
<comment type="subcellular location">
    <subcellularLocation>
        <location evidence="1">Membrane</location>
        <topology evidence="1">Single-pass membrane protein</topology>
    </subcellularLocation>
    <subcellularLocation>
        <location evidence="2">Mitochondrion</location>
    </subcellularLocation>
</comment>
<evidence type="ECO:0000256" key="5">
    <source>
        <dbReference type="ARBA" id="ARBA00022759"/>
    </source>
</evidence>
<dbReference type="InterPro" id="IPR035437">
    <property type="entry name" value="SNase_OB-fold_sf"/>
</dbReference>
<dbReference type="PANTHER" id="PTHR12302">
    <property type="entry name" value="EBNA2 BINDING PROTEIN P100"/>
    <property type="match status" value="1"/>
</dbReference>
<dbReference type="AlphaFoldDB" id="A0A5C3Q6D1"/>
<evidence type="ECO:0000256" key="1">
    <source>
        <dbReference type="ARBA" id="ARBA00004167"/>
    </source>
</evidence>
<evidence type="ECO:0000256" key="3">
    <source>
        <dbReference type="ARBA" id="ARBA00005435"/>
    </source>
</evidence>
<dbReference type="GO" id="GO:0004519">
    <property type="term" value="F:endonuclease activity"/>
    <property type="evidence" value="ECO:0007669"/>
    <property type="project" value="UniProtKB-KW"/>
</dbReference>
<organism evidence="10 11">
    <name type="scientific">Pterulicium gracile</name>
    <dbReference type="NCBI Taxonomy" id="1884261"/>
    <lineage>
        <taxon>Eukaryota</taxon>
        <taxon>Fungi</taxon>
        <taxon>Dikarya</taxon>
        <taxon>Basidiomycota</taxon>
        <taxon>Agaricomycotina</taxon>
        <taxon>Agaricomycetes</taxon>
        <taxon>Agaricomycetidae</taxon>
        <taxon>Agaricales</taxon>
        <taxon>Pleurotineae</taxon>
        <taxon>Pterulaceae</taxon>
        <taxon>Pterulicium</taxon>
    </lineage>
</organism>
<keyword evidence="7" id="KW-0106">Calcium</keyword>
<dbReference type="Pfam" id="PF00565">
    <property type="entry name" value="SNase"/>
    <property type="match status" value="1"/>
</dbReference>
<evidence type="ECO:0000313" key="11">
    <source>
        <dbReference type="Proteomes" id="UP000305067"/>
    </source>
</evidence>
<keyword evidence="8" id="KW-0812">Transmembrane</keyword>
<dbReference type="PANTHER" id="PTHR12302:SF3">
    <property type="entry name" value="SERINE_THREONINE-PROTEIN KINASE 31"/>
    <property type="match status" value="1"/>
</dbReference>
<feature type="transmembrane region" description="Helical" evidence="8">
    <location>
        <begin position="37"/>
        <end position="58"/>
    </location>
</feature>
<reference evidence="10 11" key="1">
    <citation type="journal article" date="2019" name="Nat. Ecol. Evol.">
        <title>Megaphylogeny resolves global patterns of mushroom evolution.</title>
        <authorList>
            <person name="Varga T."/>
            <person name="Krizsan K."/>
            <person name="Foldi C."/>
            <person name="Dima B."/>
            <person name="Sanchez-Garcia M."/>
            <person name="Sanchez-Ramirez S."/>
            <person name="Szollosi G.J."/>
            <person name="Szarkandi J.G."/>
            <person name="Papp V."/>
            <person name="Albert L."/>
            <person name="Andreopoulos W."/>
            <person name="Angelini C."/>
            <person name="Antonin V."/>
            <person name="Barry K.W."/>
            <person name="Bougher N.L."/>
            <person name="Buchanan P."/>
            <person name="Buyck B."/>
            <person name="Bense V."/>
            <person name="Catcheside P."/>
            <person name="Chovatia M."/>
            <person name="Cooper J."/>
            <person name="Damon W."/>
            <person name="Desjardin D."/>
            <person name="Finy P."/>
            <person name="Geml J."/>
            <person name="Haridas S."/>
            <person name="Hughes K."/>
            <person name="Justo A."/>
            <person name="Karasinski D."/>
            <person name="Kautmanova I."/>
            <person name="Kiss B."/>
            <person name="Kocsube S."/>
            <person name="Kotiranta H."/>
            <person name="LaButti K.M."/>
            <person name="Lechner B.E."/>
            <person name="Liimatainen K."/>
            <person name="Lipzen A."/>
            <person name="Lukacs Z."/>
            <person name="Mihaltcheva S."/>
            <person name="Morgado L.N."/>
            <person name="Niskanen T."/>
            <person name="Noordeloos M.E."/>
            <person name="Ohm R.A."/>
            <person name="Ortiz-Santana B."/>
            <person name="Ovrebo C."/>
            <person name="Racz N."/>
            <person name="Riley R."/>
            <person name="Savchenko A."/>
            <person name="Shiryaev A."/>
            <person name="Soop K."/>
            <person name="Spirin V."/>
            <person name="Szebenyi C."/>
            <person name="Tomsovsky M."/>
            <person name="Tulloss R.E."/>
            <person name="Uehling J."/>
            <person name="Grigoriev I.V."/>
            <person name="Vagvolgyi C."/>
            <person name="Papp T."/>
            <person name="Martin F.M."/>
            <person name="Miettinen O."/>
            <person name="Hibbett D.S."/>
            <person name="Nagy L.G."/>
        </authorList>
    </citation>
    <scope>NUCLEOTIDE SEQUENCE [LARGE SCALE GENOMIC DNA]</scope>
    <source>
        <strain evidence="10 11">CBS 309.79</strain>
    </source>
</reference>
<evidence type="ECO:0000256" key="7">
    <source>
        <dbReference type="ARBA" id="ARBA00022837"/>
    </source>
</evidence>
<dbReference type="InterPro" id="IPR016071">
    <property type="entry name" value="Staphylococal_nuclease_OB-fold"/>
</dbReference>
<evidence type="ECO:0000256" key="2">
    <source>
        <dbReference type="ARBA" id="ARBA00004173"/>
    </source>
</evidence>
<dbReference type="Proteomes" id="UP000305067">
    <property type="component" value="Unassembled WGS sequence"/>
</dbReference>
<keyword evidence="8" id="KW-1133">Transmembrane helix</keyword>
<dbReference type="PROSITE" id="PS50830">
    <property type="entry name" value="TNASE_3"/>
    <property type="match status" value="1"/>
</dbReference>
<name>A0A5C3Q6D1_9AGAR</name>
<dbReference type="GO" id="GO:0005739">
    <property type="term" value="C:mitochondrion"/>
    <property type="evidence" value="ECO:0007669"/>
    <property type="project" value="UniProtKB-SubCell"/>
</dbReference>
<feature type="domain" description="TNase-like" evidence="9">
    <location>
        <begin position="80"/>
        <end position="244"/>
    </location>
</feature>
<keyword evidence="6" id="KW-0378">Hydrolase</keyword>
<keyword evidence="5" id="KW-0255">Endonuclease</keyword>
<gene>
    <name evidence="10" type="ORF">BDV98DRAFT_513715</name>
</gene>
<keyword evidence="8" id="KW-0472">Membrane</keyword>
<dbReference type="OrthoDB" id="430293at2759"/>
<proteinExistence type="inferred from homology"/>
<protein>
    <recommendedName>
        <fullName evidence="9">TNase-like domain-containing protein</fullName>
    </recommendedName>
</protein>
<accession>A0A5C3Q6D1</accession>
<dbReference type="GO" id="GO:0016787">
    <property type="term" value="F:hydrolase activity"/>
    <property type="evidence" value="ECO:0007669"/>
    <property type="project" value="UniProtKB-KW"/>
</dbReference>
<comment type="similarity">
    <text evidence="3">Belongs to the LCL3 family.</text>
</comment>
<dbReference type="SMART" id="SM00318">
    <property type="entry name" value="SNc"/>
    <property type="match status" value="1"/>
</dbReference>
<dbReference type="Gene3D" id="2.40.50.90">
    <property type="match status" value="1"/>
</dbReference>
<evidence type="ECO:0000259" key="9">
    <source>
        <dbReference type="PROSITE" id="PS50830"/>
    </source>
</evidence>
<evidence type="ECO:0000256" key="8">
    <source>
        <dbReference type="SAM" id="Phobius"/>
    </source>
</evidence>
<dbReference type="EMBL" id="ML178846">
    <property type="protein sequence ID" value="TFK97542.1"/>
    <property type="molecule type" value="Genomic_DNA"/>
</dbReference>
<keyword evidence="11" id="KW-1185">Reference proteome</keyword>
<evidence type="ECO:0000256" key="6">
    <source>
        <dbReference type="ARBA" id="ARBA00022801"/>
    </source>
</evidence>
<keyword evidence="4" id="KW-0540">Nuclease</keyword>